<dbReference type="EMBL" id="LRTV01000001">
    <property type="protein sequence ID" value="RFD80112.1"/>
    <property type="molecule type" value="Genomic_DNA"/>
</dbReference>
<accession>A0A3E1J1W0</accession>
<dbReference type="Proteomes" id="UP000259221">
    <property type="component" value="Unassembled WGS sequence"/>
</dbReference>
<feature type="compositionally biased region" description="Basic and acidic residues" evidence="1">
    <location>
        <begin position="81"/>
        <end position="90"/>
    </location>
</feature>
<comment type="caution">
    <text evidence="4">The sequence shown here is derived from an EMBL/GenBank/DDBJ whole genome shotgun (WGS) entry which is preliminary data.</text>
</comment>
<evidence type="ECO:0000259" key="3">
    <source>
        <dbReference type="Pfam" id="PF13399"/>
    </source>
</evidence>
<feature type="transmembrane region" description="Helical" evidence="2">
    <location>
        <begin position="30"/>
        <end position="57"/>
    </location>
</feature>
<feature type="region of interest" description="Disordered" evidence="1">
    <location>
        <begin position="1"/>
        <end position="22"/>
    </location>
</feature>
<keyword evidence="2" id="KW-0812">Transmembrane</keyword>
<feature type="compositionally biased region" description="Low complexity" evidence="1">
    <location>
        <begin position="100"/>
        <end position="115"/>
    </location>
</feature>
<evidence type="ECO:0000313" key="5">
    <source>
        <dbReference type="Proteomes" id="UP000259221"/>
    </source>
</evidence>
<feature type="compositionally biased region" description="Basic and acidic residues" evidence="1">
    <location>
        <begin position="117"/>
        <end position="131"/>
    </location>
</feature>
<reference evidence="4 5" key="1">
    <citation type="submission" date="2016-02" db="EMBL/GenBank/DDBJ databases">
        <authorList>
            <person name="Alioto T."/>
            <person name="Alioto T."/>
        </authorList>
    </citation>
    <scope>NUCLEOTIDE SEQUENCE [LARGE SCALE GENOMIC DNA]</scope>
    <source>
        <strain evidence="4 5">NR010</strain>
    </source>
</reference>
<feature type="domain" description="LytR/CpsA/Psr regulator C-terminal" evidence="3">
    <location>
        <begin position="149"/>
        <end position="231"/>
    </location>
</feature>
<dbReference type="Gene3D" id="3.30.70.2390">
    <property type="match status" value="1"/>
</dbReference>
<gene>
    <name evidence="4" type="ORF">AXE77_00920</name>
</gene>
<dbReference type="AlphaFoldDB" id="A0A3E1J1W0"/>
<dbReference type="GO" id="GO:0003743">
    <property type="term" value="F:translation initiation factor activity"/>
    <property type="evidence" value="ECO:0007669"/>
    <property type="project" value="UniProtKB-KW"/>
</dbReference>
<evidence type="ECO:0000313" key="4">
    <source>
        <dbReference type="EMBL" id="RFD80112.1"/>
    </source>
</evidence>
<evidence type="ECO:0000256" key="1">
    <source>
        <dbReference type="SAM" id="MobiDB-lite"/>
    </source>
</evidence>
<evidence type="ECO:0000256" key="2">
    <source>
        <dbReference type="SAM" id="Phobius"/>
    </source>
</evidence>
<feature type="compositionally biased region" description="Polar residues" evidence="1">
    <location>
        <begin position="132"/>
        <end position="144"/>
    </location>
</feature>
<dbReference type="InterPro" id="IPR027381">
    <property type="entry name" value="LytR/CpsA/Psr_C"/>
</dbReference>
<keyword evidence="2" id="KW-0472">Membrane</keyword>
<feature type="region of interest" description="Disordered" evidence="1">
    <location>
        <begin position="72"/>
        <end position="144"/>
    </location>
</feature>
<keyword evidence="4" id="KW-0648">Protein biosynthesis</keyword>
<keyword evidence="2" id="KW-1133">Transmembrane helix</keyword>
<protein>
    <submittedName>
        <fullName evidence="4">Transcription initiation factor IIF</fullName>
    </submittedName>
</protein>
<dbReference type="Pfam" id="PF13399">
    <property type="entry name" value="LytR_C"/>
    <property type="match status" value="1"/>
</dbReference>
<feature type="compositionally biased region" description="Polar residues" evidence="1">
    <location>
        <begin position="1"/>
        <end position="10"/>
    </location>
</feature>
<proteinExistence type="predicted"/>
<dbReference type="RefSeq" id="WP_116711706.1">
    <property type="nucleotide sequence ID" value="NZ_LRTV01000001.1"/>
</dbReference>
<sequence>MARNKQNVSYTPDAFDEPPEGPVGVHRGNLAWYSILLPYVAVLVSAAVAGFIVWAVLSGEISHLPLPWNHTQQISQQKTVKKTDAEKPKDDEDDDDSADADTNSSDNSQANSSTKASKKDADSANKKDTGNTKDTAATQSSSQAPIDKSVAVRVINATNITGHAAQSANKLKQNGYTNVTAANPTGKVPTNSVVWYKDESQRAAAQDIAKALGISAVESSQDIVMPVVVVLCK</sequence>
<name>A0A3E1J1W0_GARVA</name>
<organism evidence="4 5">
    <name type="scientific">Gardnerella vaginalis</name>
    <dbReference type="NCBI Taxonomy" id="2702"/>
    <lineage>
        <taxon>Bacteria</taxon>
        <taxon>Bacillati</taxon>
        <taxon>Actinomycetota</taxon>
        <taxon>Actinomycetes</taxon>
        <taxon>Bifidobacteriales</taxon>
        <taxon>Bifidobacteriaceae</taxon>
        <taxon>Gardnerella</taxon>
    </lineage>
</organism>
<keyword evidence="4" id="KW-0396">Initiation factor</keyword>
<dbReference type="OrthoDB" id="3242784at2"/>